<evidence type="ECO:0000313" key="2">
    <source>
        <dbReference type="Proteomes" id="UP000032141"/>
    </source>
</evidence>
<reference evidence="1" key="2">
    <citation type="submission" date="2015-06" db="UniProtKB">
        <authorList>
            <consortium name="EnsemblPlants"/>
        </authorList>
    </citation>
    <scope>IDENTIFICATION</scope>
</reference>
<reference evidence="1" key="1">
    <citation type="journal article" date="2014" name="Genome Biol.">
        <title>Transcriptome and methylome profiling reveals relics of genome dominance in the mesopolyploid Brassica oleracea.</title>
        <authorList>
            <person name="Parkin I.A."/>
            <person name="Koh C."/>
            <person name="Tang H."/>
            <person name="Robinson S.J."/>
            <person name="Kagale S."/>
            <person name="Clarke W.E."/>
            <person name="Town C.D."/>
            <person name="Nixon J."/>
            <person name="Krishnakumar V."/>
            <person name="Bidwell S.L."/>
            <person name="Denoeud F."/>
            <person name="Belcram H."/>
            <person name="Links M.G."/>
            <person name="Just J."/>
            <person name="Clarke C."/>
            <person name="Bender T."/>
            <person name="Huebert T."/>
            <person name="Mason A.S."/>
            <person name="Pires J.C."/>
            <person name="Barker G."/>
            <person name="Moore J."/>
            <person name="Walley P.G."/>
            <person name="Manoli S."/>
            <person name="Batley J."/>
            <person name="Edwards D."/>
            <person name="Nelson M.N."/>
            <person name="Wang X."/>
            <person name="Paterson A.H."/>
            <person name="King G."/>
            <person name="Bancroft I."/>
            <person name="Chalhoub B."/>
            <person name="Sharpe A.G."/>
        </authorList>
    </citation>
    <scope>NUCLEOTIDE SEQUENCE [LARGE SCALE GENOMIC DNA]</scope>
    <source>
        <strain evidence="1">cv. TO1000</strain>
    </source>
</reference>
<dbReference type="AlphaFoldDB" id="A0A0D2ZRW2"/>
<organism evidence="1 2">
    <name type="scientific">Brassica oleracea var. oleracea</name>
    <dbReference type="NCBI Taxonomy" id="109376"/>
    <lineage>
        <taxon>Eukaryota</taxon>
        <taxon>Viridiplantae</taxon>
        <taxon>Streptophyta</taxon>
        <taxon>Embryophyta</taxon>
        <taxon>Tracheophyta</taxon>
        <taxon>Spermatophyta</taxon>
        <taxon>Magnoliopsida</taxon>
        <taxon>eudicotyledons</taxon>
        <taxon>Gunneridae</taxon>
        <taxon>Pentapetalae</taxon>
        <taxon>rosids</taxon>
        <taxon>malvids</taxon>
        <taxon>Brassicales</taxon>
        <taxon>Brassicaceae</taxon>
        <taxon>Brassiceae</taxon>
        <taxon>Brassica</taxon>
    </lineage>
</organism>
<dbReference type="Proteomes" id="UP000032141">
    <property type="component" value="Unassembled WGS sequence"/>
</dbReference>
<dbReference type="EnsemblPlants" id="Bo00881s040.1">
    <property type="protein sequence ID" value="Bo00881s040.1"/>
    <property type="gene ID" value="Bo00881s040"/>
</dbReference>
<accession>A0A0D2ZRW2</accession>
<dbReference type="Gramene" id="Bo00881s040.1">
    <property type="protein sequence ID" value="Bo00881s040.1"/>
    <property type="gene ID" value="Bo00881s040"/>
</dbReference>
<proteinExistence type="predicted"/>
<protein>
    <submittedName>
        <fullName evidence="1">Uncharacterized protein</fullName>
    </submittedName>
</protein>
<keyword evidence="2" id="KW-1185">Reference proteome</keyword>
<name>A0A0D2ZRW2_BRAOL</name>
<dbReference type="HOGENOM" id="CLU_1367924_0_0_1"/>
<dbReference type="eggNOG" id="ENOG502S1I8">
    <property type="taxonomic scope" value="Eukaryota"/>
</dbReference>
<sequence length="200" mass="22582">MTRADDYVFEREMELMKGGMKDHAHAETLISPIDGKIQGFWDPIPVSPDTVEATTDFAGDDEDWPLVALNPYRYAVYIMDVCLSYFVSKELGRYVATELRLEFGRYVATELLLELGHYVATELLLELGSYVATELLLELGRYVATELLLELGRYVATDLRLELGRYVERPSFGSSSVAMLRPSGTRVRLLRSDPFQALVG</sequence>
<evidence type="ECO:0000313" key="1">
    <source>
        <dbReference type="EnsemblPlants" id="Bo00881s040.1"/>
    </source>
</evidence>